<feature type="domain" description="C2H2-type" evidence="12">
    <location>
        <begin position="321"/>
        <end position="348"/>
    </location>
</feature>
<feature type="domain" description="C2H2-type" evidence="12">
    <location>
        <begin position="397"/>
        <end position="424"/>
    </location>
</feature>
<dbReference type="FunFam" id="3.30.160.60:FF:001480">
    <property type="entry name" value="Si:cabz01071911.3"/>
    <property type="match status" value="1"/>
</dbReference>
<evidence type="ECO:0000256" key="2">
    <source>
        <dbReference type="ARBA" id="ARBA00006991"/>
    </source>
</evidence>
<reference evidence="13 14" key="1">
    <citation type="submission" date="2023-11" db="EMBL/GenBank/DDBJ databases">
        <title>Halocaridina rubra genome assembly.</title>
        <authorList>
            <person name="Smith C."/>
        </authorList>
    </citation>
    <scope>NUCLEOTIDE SEQUENCE [LARGE SCALE GENOMIC DNA]</scope>
    <source>
        <strain evidence="13">EP-1</strain>
        <tissue evidence="13">Whole</tissue>
    </source>
</reference>
<keyword evidence="6" id="KW-0862">Zinc</keyword>
<name>A0AAN8XAI5_HALRR</name>
<evidence type="ECO:0000259" key="12">
    <source>
        <dbReference type="PROSITE" id="PS50157"/>
    </source>
</evidence>
<feature type="domain" description="C2H2-type" evidence="12">
    <location>
        <begin position="348"/>
        <end position="375"/>
    </location>
</feature>
<dbReference type="PROSITE" id="PS00028">
    <property type="entry name" value="ZINC_FINGER_C2H2_1"/>
    <property type="match status" value="10"/>
</dbReference>
<dbReference type="Pfam" id="PF00096">
    <property type="entry name" value="zf-C2H2"/>
    <property type="match status" value="6"/>
</dbReference>
<dbReference type="EMBL" id="JAXCGZ010005780">
    <property type="protein sequence ID" value="KAK7080821.1"/>
    <property type="molecule type" value="Genomic_DNA"/>
</dbReference>
<dbReference type="PANTHER" id="PTHR24399:SF23">
    <property type="entry name" value="C2H2-TYPE DOMAIN-CONTAINING PROTEIN"/>
    <property type="match status" value="1"/>
</dbReference>
<evidence type="ECO:0000256" key="4">
    <source>
        <dbReference type="ARBA" id="ARBA00022737"/>
    </source>
</evidence>
<evidence type="ECO:0000256" key="7">
    <source>
        <dbReference type="ARBA" id="ARBA00023015"/>
    </source>
</evidence>
<dbReference type="AlphaFoldDB" id="A0AAN8XAI5"/>
<dbReference type="GO" id="GO:0001227">
    <property type="term" value="F:DNA-binding transcription repressor activity, RNA polymerase II-specific"/>
    <property type="evidence" value="ECO:0007669"/>
    <property type="project" value="TreeGrafter"/>
</dbReference>
<feature type="non-terminal residue" evidence="13">
    <location>
        <position position="478"/>
    </location>
</feature>
<gene>
    <name evidence="13" type="ORF">SK128_020998</name>
</gene>
<dbReference type="FunFam" id="3.30.160.60:FF:000624">
    <property type="entry name" value="zinc finger protein 697"/>
    <property type="match status" value="1"/>
</dbReference>
<feature type="domain" description="C2H2-type" evidence="12">
    <location>
        <begin position="440"/>
        <end position="467"/>
    </location>
</feature>
<dbReference type="GO" id="GO:0000978">
    <property type="term" value="F:RNA polymerase II cis-regulatory region sequence-specific DNA binding"/>
    <property type="evidence" value="ECO:0007669"/>
    <property type="project" value="TreeGrafter"/>
</dbReference>
<sequence length="478" mass="55799">MSFKVNSYKCPDCEMTFSLKISLEVHQLNHIPNDRVYECGICGKKYHIYSDLKVHIFGHGTKDDGNSYGESDTSTVEATPEKELNFVSIIFKEIFAPISTQRGQIKTFHYSSKAPKEANSNPNKIVKGLKKIKKIRCRLCREEFSLHELLVKHYALEFYHCDICKERFTSCKNFRSHVISHQFACTVCSETFSCKTKLDAHSRIHSEDRTCSICQESFAKRRLFLKHMRELHPNATDVMCDLCGKMCPRRYFKRHMRYHSGEKPFQCKECEKRFYLKSSLNTHMKFHRGERDHFCNICGKGYFLKSKLTDHLRHHTGEKPFECKICSKAFFSSSSLQLHRESHSQEEHTCLICQRKFNRRYALFSHYRTHSLEEIQVLNSDFVTTIWNRTKIKKSHFDCSVCGVSFPSQILLKDHKKVHPREKFQAGGKHKKTHAGEKSHICSVCGKSFRAKSSLTIHTRTHTGERPYQCSVCSKQFV</sequence>
<dbReference type="PANTHER" id="PTHR24399">
    <property type="entry name" value="ZINC FINGER AND BTB DOMAIN-CONTAINING"/>
    <property type="match status" value="1"/>
</dbReference>
<evidence type="ECO:0000256" key="11">
    <source>
        <dbReference type="PROSITE-ProRule" id="PRU00042"/>
    </source>
</evidence>
<dbReference type="FunFam" id="3.30.160.60:FF:000557">
    <property type="entry name" value="zinc finger and SCAN domain-containing protein 29"/>
    <property type="match status" value="1"/>
</dbReference>
<dbReference type="InterPro" id="IPR036236">
    <property type="entry name" value="Znf_C2H2_sf"/>
</dbReference>
<feature type="domain" description="C2H2-type" evidence="12">
    <location>
        <begin position="238"/>
        <end position="264"/>
    </location>
</feature>
<accession>A0AAN8XAI5</accession>
<comment type="similarity">
    <text evidence="2">Belongs to the krueppel C2H2-type zinc-finger protein family.</text>
</comment>
<evidence type="ECO:0000256" key="5">
    <source>
        <dbReference type="ARBA" id="ARBA00022771"/>
    </source>
</evidence>
<evidence type="ECO:0000256" key="10">
    <source>
        <dbReference type="ARBA" id="ARBA00023242"/>
    </source>
</evidence>
<keyword evidence="5 11" id="KW-0863">Zinc-finger</keyword>
<feature type="domain" description="C2H2-type" evidence="12">
    <location>
        <begin position="183"/>
        <end position="210"/>
    </location>
</feature>
<evidence type="ECO:0000256" key="3">
    <source>
        <dbReference type="ARBA" id="ARBA00022723"/>
    </source>
</evidence>
<comment type="subcellular location">
    <subcellularLocation>
        <location evidence="1">Nucleus</location>
    </subcellularLocation>
</comment>
<feature type="domain" description="C2H2-type" evidence="12">
    <location>
        <begin position="8"/>
        <end position="35"/>
    </location>
</feature>
<proteinExistence type="inferred from homology"/>
<keyword evidence="10" id="KW-0539">Nucleus</keyword>
<feature type="domain" description="C2H2-type" evidence="12">
    <location>
        <begin position="293"/>
        <end position="320"/>
    </location>
</feature>
<keyword evidence="7" id="KW-0805">Transcription regulation</keyword>
<dbReference type="GO" id="GO:0008270">
    <property type="term" value="F:zinc ion binding"/>
    <property type="evidence" value="ECO:0007669"/>
    <property type="project" value="UniProtKB-KW"/>
</dbReference>
<evidence type="ECO:0000256" key="9">
    <source>
        <dbReference type="ARBA" id="ARBA00023163"/>
    </source>
</evidence>
<keyword evidence="14" id="KW-1185">Reference proteome</keyword>
<feature type="domain" description="C2H2-type" evidence="12">
    <location>
        <begin position="37"/>
        <end position="64"/>
    </location>
</feature>
<dbReference type="Proteomes" id="UP001381693">
    <property type="component" value="Unassembled WGS sequence"/>
</dbReference>
<keyword evidence="4" id="KW-0677">Repeat</keyword>
<dbReference type="Gene3D" id="3.30.160.60">
    <property type="entry name" value="Classic Zinc Finger"/>
    <property type="match status" value="9"/>
</dbReference>
<evidence type="ECO:0000256" key="8">
    <source>
        <dbReference type="ARBA" id="ARBA00023125"/>
    </source>
</evidence>
<dbReference type="InterPro" id="IPR013087">
    <property type="entry name" value="Znf_C2H2_type"/>
</dbReference>
<feature type="domain" description="C2H2-type" evidence="12">
    <location>
        <begin position="209"/>
        <end position="237"/>
    </location>
</feature>
<protein>
    <recommendedName>
        <fullName evidence="12">C2H2-type domain-containing protein</fullName>
    </recommendedName>
</protein>
<evidence type="ECO:0000256" key="1">
    <source>
        <dbReference type="ARBA" id="ARBA00004123"/>
    </source>
</evidence>
<dbReference type="Pfam" id="PF13912">
    <property type="entry name" value="zf-C2H2_6"/>
    <property type="match status" value="2"/>
</dbReference>
<keyword evidence="8" id="KW-0238">DNA-binding</keyword>
<keyword evidence="9" id="KW-0804">Transcription</keyword>
<dbReference type="SUPFAM" id="SSF57667">
    <property type="entry name" value="beta-beta-alpha zinc fingers"/>
    <property type="match status" value="7"/>
</dbReference>
<comment type="caution">
    <text evidence="13">The sequence shown here is derived from an EMBL/GenBank/DDBJ whole genome shotgun (WGS) entry which is preliminary data.</text>
</comment>
<dbReference type="GO" id="GO:0005654">
    <property type="term" value="C:nucleoplasm"/>
    <property type="evidence" value="ECO:0007669"/>
    <property type="project" value="TreeGrafter"/>
</dbReference>
<evidence type="ECO:0000313" key="13">
    <source>
        <dbReference type="EMBL" id="KAK7080821.1"/>
    </source>
</evidence>
<evidence type="ECO:0000256" key="6">
    <source>
        <dbReference type="ARBA" id="ARBA00022833"/>
    </source>
</evidence>
<feature type="domain" description="C2H2-type" evidence="12">
    <location>
        <begin position="265"/>
        <end position="292"/>
    </location>
</feature>
<evidence type="ECO:0000313" key="14">
    <source>
        <dbReference type="Proteomes" id="UP001381693"/>
    </source>
</evidence>
<dbReference type="PROSITE" id="PS50157">
    <property type="entry name" value="ZINC_FINGER_C2H2_2"/>
    <property type="match status" value="11"/>
</dbReference>
<keyword evidence="3" id="KW-0479">Metal-binding</keyword>
<organism evidence="13 14">
    <name type="scientific">Halocaridina rubra</name>
    <name type="common">Hawaiian red shrimp</name>
    <dbReference type="NCBI Taxonomy" id="373956"/>
    <lineage>
        <taxon>Eukaryota</taxon>
        <taxon>Metazoa</taxon>
        <taxon>Ecdysozoa</taxon>
        <taxon>Arthropoda</taxon>
        <taxon>Crustacea</taxon>
        <taxon>Multicrustacea</taxon>
        <taxon>Malacostraca</taxon>
        <taxon>Eumalacostraca</taxon>
        <taxon>Eucarida</taxon>
        <taxon>Decapoda</taxon>
        <taxon>Pleocyemata</taxon>
        <taxon>Caridea</taxon>
        <taxon>Atyoidea</taxon>
        <taxon>Atyidae</taxon>
        <taxon>Halocaridina</taxon>
    </lineage>
</organism>
<dbReference type="SMART" id="SM00355">
    <property type="entry name" value="ZnF_C2H2"/>
    <property type="match status" value="13"/>
</dbReference>